<dbReference type="PANTHER" id="PTHR43065">
    <property type="entry name" value="SENSOR HISTIDINE KINASE"/>
    <property type="match status" value="1"/>
</dbReference>
<protein>
    <recommendedName>
        <fullName evidence="2">histidine kinase</fullName>
        <ecNumber evidence="2">2.7.13.3</ecNumber>
    </recommendedName>
</protein>
<dbReference type="SUPFAM" id="SSF55785">
    <property type="entry name" value="PYP-like sensor domain (PAS domain)"/>
    <property type="match status" value="3"/>
</dbReference>
<keyword evidence="6" id="KW-0418">Kinase</keyword>
<evidence type="ECO:0000256" key="4">
    <source>
        <dbReference type="ARBA" id="ARBA00022679"/>
    </source>
</evidence>
<evidence type="ECO:0000259" key="11">
    <source>
        <dbReference type="PROSITE" id="PS50112"/>
    </source>
</evidence>
<evidence type="ECO:0000256" key="8">
    <source>
        <dbReference type="ARBA" id="ARBA00023012"/>
    </source>
</evidence>
<dbReference type="Proteomes" id="UP001476950">
    <property type="component" value="Unassembled WGS sequence"/>
</dbReference>
<evidence type="ECO:0000313" key="14">
    <source>
        <dbReference type="Proteomes" id="UP001476950"/>
    </source>
</evidence>
<comment type="catalytic activity">
    <reaction evidence="1">
        <text>ATP + protein L-histidine = ADP + protein N-phospho-L-histidine.</text>
        <dbReference type="EC" id="2.7.13.3"/>
    </reaction>
</comment>
<dbReference type="SMART" id="SM00091">
    <property type="entry name" value="PAS"/>
    <property type="match status" value="3"/>
</dbReference>
<keyword evidence="3" id="KW-0597">Phosphoprotein</keyword>
<dbReference type="NCBIfam" id="TIGR00229">
    <property type="entry name" value="sensory_box"/>
    <property type="match status" value="2"/>
</dbReference>
<gene>
    <name evidence="13" type="ORF">NDI38_20560</name>
</gene>
<feature type="domain" description="Histidine kinase" evidence="10">
    <location>
        <begin position="641"/>
        <end position="900"/>
    </location>
</feature>
<dbReference type="SUPFAM" id="SSF47384">
    <property type="entry name" value="Homodimeric domain of signal transducing histidine kinase"/>
    <property type="match status" value="1"/>
</dbReference>
<feature type="domain" description="PAC" evidence="12">
    <location>
        <begin position="408"/>
        <end position="459"/>
    </location>
</feature>
<evidence type="ECO:0000313" key="13">
    <source>
        <dbReference type="EMBL" id="MEP1060828.1"/>
    </source>
</evidence>
<keyword evidence="5" id="KW-0547">Nucleotide-binding</keyword>
<evidence type="ECO:0000256" key="5">
    <source>
        <dbReference type="ARBA" id="ARBA00022741"/>
    </source>
</evidence>
<feature type="domain" description="PAS" evidence="11">
    <location>
        <begin position="466"/>
        <end position="521"/>
    </location>
</feature>
<dbReference type="SUPFAM" id="SSF55874">
    <property type="entry name" value="ATPase domain of HSP90 chaperone/DNA topoisomerase II/histidine kinase"/>
    <property type="match status" value="1"/>
</dbReference>
<dbReference type="InterPro" id="IPR029016">
    <property type="entry name" value="GAF-like_dom_sf"/>
</dbReference>
<dbReference type="SUPFAM" id="SSF55781">
    <property type="entry name" value="GAF domain-like"/>
    <property type="match status" value="1"/>
</dbReference>
<dbReference type="RefSeq" id="WP_190446779.1">
    <property type="nucleotide sequence ID" value="NZ_JAMPLM010000022.1"/>
</dbReference>
<dbReference type="InterPro" id="IPR036097">
    <property type="entry name" value="HisK_dim/P_sf"/>
</dbReference>
<evidence type="ECO:0000256" key="3">
    <source>
        <dbReference type="ARBA" id="ARBA00022553"/>
    </source>
</evidence>
<dbReference type="PROSITE" id="PS50113">
    <property type="entry name" value="PAC"/>
    <property type="match status" value="3"/>
</dbReference>
<keyword evidence="7" id="KW-0067">ATP-binding</keyword>
<dbReference type="InterPro" id="IPR036890">
    <property type="entry name" value="HATPase_C_sf"/>
</dbReference>
<evidence type="ECO:0000256" key="2">
    <source>
        <dbReference type="ARBA" id="ARBA00012438"/>
    </source>
</evidence>
<dbReference type="EC" id="2.7.13.3" evidence="2"/>
<dbReference type="InterPro" id="IPR000014">
    <property type="entry name" value="PAS"/>
</dbReference>
<evidence type="ECO:0000259" key="12">
    <source>
        <dbReference type="PROSITE" id="PS50113"/>
    </source>
</evidence>
<dbReference type="InterPro" id="IPR035965">
    <property type="entry name" value="PAS-like_dom_sf"/>
</dbReference>
<keyword evidence="9" id="KW-0175">Coiled coil</keyword>
<dbReference type="Gene3D" id="3.30.450.20">
    <property type="entry name" value="PAS domain"/>
    <property type="match status" value="3"/>
</dbReference>
<evidence type="ECO:0000256" key="6">
    <source>
        <dbReference type="ARBA" id="ARBA00022777"/>
    </source>
</evidence>
<dbReference type="InterPro" id="IPR013655">
    <property type="entry name" value="PAS_fold_3"/>
</dbReference>
<keyword evidence="4" id="KW-0808">Transferase</keyword>
<dbReference type="SMART" id="SM00086">
    <property type="entry name" value="PAC"/>
    <property type="match status" value="3"/>
</dbReference>
<proteinExistence type="predicted"/>
<comment type="caution">
    <text evidence="13">The sequence shown here is derived from an EMBL/GenBank/DDBJ whole genome shotgun (WGS) entry which is preliminary data.</text>
</comment>
<dbReference type="InterPro" id="IPR013767">
    <property type="entry name" value="PAS_fold"/>
</dbReference>
<dbReference type="EMBL" id="JAMPLM010000022">
    <property type="protein sequence ID" value="MEP1060828.1"/>
    <property type="molecule type" value="Genomic_DNA"/>
</dbReference>
<sequence>MNATAPEQEVQRLAKLLSYKILDTEPETGYDDLVELAAHICQTPIALVSLVDAKRQWFKAKVGLEISETPRELAFCAHAILQQDPFVVPDTKADVRFANHLLVIGAPYIRFYAGIPLHTADGLALGTLCVIDNQPRTLSNVQINALKALGRQVMSQLELRSSNQKLQQEIAEHQQVEAVRQQVTAHLQKEQECLKAMLDSLTDGIVACDDKGDLMLFNHATRTFHGLPEVALPADQWAQHFDLYLADGITPMPTHAIPLFRAFQGEQVHEAEMVIVPKHGTPRTLLASGRAFFDEAGNKLGAVVAMHNITERKHAAIEHQDMETALYQSESRFHNLAANLPGTVYQFRLDANGVGSFPYMSAFCKEFYEVEPEAVQQNAGVILERIHPDDRDSFFASVATSQQTLQPWDWVGRLIMPSGQVKWLHAISRPERQADGSTVWDGLQLDISDRKQAELALQALQETEYQSRLLRTVLDSTQDWIFAKDHNFRYILVNRSFAEALGQDVEAVLGKDDLELGFSPELIFGTPETNIRGFRVDDQAALAGEKIHHHYEPITTADGLLRILDTRKTPLYDSDGTVFAMLGYSRDITKQHYAEKALRHSEAQLKEKADELEQTLRELRQTQTQMIQAEKMSGLGQLVAGIAHEINNPVNFIHGNLNPAQEYTQDLLSLLNLYQAQVPNPSLEIEATIETIDLDFLRKDLPKLLSSMKMGTDRIREIVLSLRNFSRLDEADRKAVNLHEGIENTLIILGNRLKAQGKEPEINIAKQYGDLPLVECYAGQLNQVFMNLLSNAIDALREESENQDRQAGNALASTTPTITIRTQLIDPQYVQICIADNGTGMTPNVQQKLFEPFFTTKAVGKGTGMGLAICYQIVVEKHEGTIEVSSTPDKGTEFCLTLPV</sequence>
<dbReference type="Pfam" id="PF00989">
    <property type="entry name" value="PAS"/>
    <property type="match status" value="1"/>
</dbReference>
<dbReference type="PROSITE" id="PS50109">
    <property type="entry name" value="HIS_KIN"/>
    <property type="match status" value="1"/>
</dbReference>
<feature type="domain" description="PAC" evidence="12">
    <location>
        <begin position="547"/>
        <end position="600"/>
    </location>
</feature>
<dbReference type="Pfam" id="PF08447">
    <property type="entry name" value="PAS_3"/>
    <property type="match status" value="1"/>
</dbReference>
<keyword evidence="8" id="KW-0902">Two-component regulatory system</keyword>
<name>A0ABV0KNJ8_9CYAN</name>
<dbReference type="SMART" id="SM00065">
    <property type="entry name" value="GAF"/>
    <property type="match status" value="1"/>
</dbReference>
<dbReference type="CDD" id="cd00082">
    <property type="entry name" value="HisKA"/>
    <property type="match status" value="1"/>
</dbReference>
<dbReference type="Gene3D" id="3.30.565.10">
    <property type="entry name" value="Histidine kinase-like ATPase, C-terminal domain"/>
    <property type="match status" value="1"/>
</dbReference>
<dbReference type="InterPro" id="IPR003594">
    <property type="entry name" value="HATPase_dom"/>
</dbReference>
<dbReference type="Pfam" id="PF08448">
    <property type="entry name" value="PAS_4"/>
    <property type="match status" value="1"/>
</dbReference>
<dbReference type="InterPro" id="IPR013656">
    <property type="entry name" value="PAS_4"/>
</dbReference>
<dbReference type="InterPro" id="IPR001610">
    <property type="entry name" value="PAC"/>
</dbReference>
<dbReference type="InterPro" id="IPR003661">
    <property type="entry name" value="HisK_dim/P_dom"/>
</dbReference>
<dbReference type="Pfam" id="PF02518">
    <property type="entry name" value="HATPase_c"/>
    <property type="match status" value="1"/>
</dbReference>
<dbReference type="CDD" id="cd00130">
    <property type="entry name" value="PAS"/>
    <property type="match status" value="2"/>
</dbReference>
<dbReference type="PRINTS" id="PR00344">
    <property type="entry name" value="BCTRLSENSOR"/>
</dbReference>
<dbReference type="Gene3D" id="3.30.450.40">
    <property type="match status" value="1"/>
</dbReference>
<feature type="coiled-coil region" evidence="9">
    <location>
        <begin position="595"/>
        <end position="632"/>
    </location>
</feature>
<dbReference type="PROSITE" id="PS50112">
    <property type="entry name" value="PAS"/>
    <property type="match status" value="1"/>
</dbReference>
<dbReference type="SMART" id="SM00387">
    <property type="entry name" value="HATPase_c"/>
    <property type="match status" value="1"/>
</dbReference>
<dbReference type="InterPro" id="IPR003018">
    <property type="entry name" value="GAF"/>
</dbReference>
<keyword evidence="14" id="KW-1185">Reference proteome</keyword>
<evidence type="ECO:0000256" key="7">
    <source>
        <dbReference type="ARBA" id="ARBA00022840"/>
    </source>
</evidence>
<feature type="domain" description="PAC" evidence="12">
    <location>
        <begin position="269"/>
        <end position="321"/>
    </location>
</feature>
<evidence type="ECO:0000256" key="9">
    <source>
        <dbReference type="SAM" id="Coils"/>
    </source>
</evidence>
<evidence type="ECO:0000256" key="1">
    <source>
        <dbReference type="ARBA" id="ARBA00000085"/>
    </source>
</evidence>
<evidence type="ECO:0000259" key="10">
    <source>
        <dbReference type="PROSITE" id="PS50109"/>
    </source>
</evidence>
<dbReference type="InterPro" id="IPR000700">
    <property type="entry name" value="PAS-assoc_C"/>
</dbReference>
<reference evidence="13 14" key="1">
    <citation type="submission" date="2022-04" db="EMBL/GenBank/DDBJ databases">
        <title>Positive selection, recombination, and allopatry shape intraspecific diversity of widespread and dominant cyanobacteria.</title>
        <authorList>
            <person name="Wei J."/>
            <person name="Shu W."/>
            <person name="Hu C."/>
        </authorList>
    </citation>
    <scope>NUCLEOTIDE SEQUENCE [LARGE SCALE GENOMIC DNA]</scope>
    <source>
        <strain evidence="13 14">AS-A4</strain>
    </source>
</reference>
<organism evidence="13 14">
    <name type="scientific">Stenomitos frigidus AS-A4</name>
    <dbReference type="NCBI Taxonomy" id="2933935"/>
    <lineage>
        <taxon>Bacteria</taxon>
        <taxon>Bacillati</taxon>
        <taxon>Cyanobacteriota</taxon>
        <taxon>Cyanophyceae</taxon>
        <taxon>Leptolyngbyales</taxon>
        <taxon>Leptolyngbyaceae</taxon>
        <taxon>Stenomitos</taxon>
    </lineage>
</organism>
<dbReference type="InterPro" id="IPR005467">
    <property type="entry name" value="His_kinase_dom"/>
</dbReference>
<dbReference type="Pfam" id="PF01590">
    <property type="entry name" value="GAF"/>
    <property type="match status" value="1"/>
</dbReference>
<dbReference type="InterPro" id="IPR004358">
    <property type="entry name" value="Sig_transdc_His_kin-like_C"/>
</dbReference>
<accession>A0ABV0KNJ8</accession>
<dbReference type="Gene3D" id="1.10.287.130">
    <property type="match status" value="1"/>
</dbReference>
<dbReference type="PANTHER" id="PTHR43065:SF50">
    <property type="entry name" value="HISTIDINE KINASE"/>
    <property type="match status" value="1"/>
</dbReference>